<name>A0ABQ4U3C0_9HYPH</name>
<dbReference type="Pfam" id="PF13489">
    <property type="entry name" value="Methyltransf_23"/>
    <property type="match status" value="1"/>
</dbReference>
<evidence type="ECO:0000313" key="1">
    <source>
        <dbReference type="EMBL" id="GJE61766.1"/>
    </source>
</evidence>
<reference evidence="1" key="2">
    <citation type="submission" date="2021-08" db="EMBL/GenBank/DDBJ databases">
        <authorList>
            <person name="Tani A."/>
            <person name="Ola A."/>
            <person name="Ogura Y."/>
            <person name="Katsura K."/>
            <person name="Hayashi T."/>
        </authorList>
    </citation>
    <scope>NUCLEOTIDE SEQUENCE</scope>
    <source>
        <strain evidence="1">DSM 23632</strain>
    </source>
</reference>
<dbReference type="RefSeq" id="WP_238184327.1">
    <property type="nucleotide sequence ID" value="NZ_BPRB01000243.1"/>
</dbReference>
<comment type="caution">
    <text evidence="1">The sequence shown here is derived from an EMBL/GenBank/DDBJ whole genome shotgun (WGS) entry which is preliminary data.</text>
</comment>
<protein>
    <recommendedName>
        <fullName evidence="3">Methyltransferase domain-containing protein</fullName>
    </recommendedName>
</protein>
<dbReference type="EMBL" id="BPRB01000243">
    <property type="protein sequence ID" value="GJE61766.1"/>
    <property type="molecule type" value="Genomic_DNA"/>
</dbReference>
<dbReference type="SUPFAM" id="SSF53335">
    <property type="entry name" value="S-adenosyl-L-methionine-dependent methyltransferases"/>
    <property type="match status" value="1"/>
</dbReference>
<dbReference type="Gene3D" id="3.40.50.150">
    <property type="entry name" value="Vaccinia Virus protein VP39"/>
    <property type="match status" value="1"/>
</dbReference>
<accession>A0ABQ4U3C0</accession>
<evidence type="ECO:0008006" key="3">
    <source>
        <dbReference type="Google" id="ProtNLM"/>
    </source>
</evidence>
<proteinExistence type="predicted"/>
<dbReference type="Proteomes" id="UP001055057">
    <property type="component" value="Unassembled WGS sequence"/>
</dbReference>
<reference evidence="1" key="1">
    <citation type="journal article" date="2021" name="Front. Microbiol.">
        <title>Comprehensive Comparative Genomics and Phenotyping of Methylobacterium Species.</title>
        <authorList>
            <person name="Alessa O."/>
            <person name="Ogura Y."/>
            <person name="Fujitani Y."/>
            <person name="Takami H."/>
            <person name="Hayashi T."/>
            <person name="Sahin N."/>
            <person name="Tani A."/>
        </authorList>
    </citation>
    <scope>NUCLEOTIDE SEQUENCE</scope>
    <source>
        <strain evidence="1">DSM 23632</strain>
    </source>
</reference>
<dbReference type="InterPro" id="IPR029063">
    <property type="entry name" value="SAM-dependent_MTases_sf"/>
</dbReference>
<organism evidence="1 2">
    <name type="scientific">Methylobacterium trifolii</name>
    <dbReference type="NCBI Taxonomy" id="1003092"/>
    <lineage>
        <taxon>Bacteria</taxon>
        <taxon>Pseudomonadati</taxon>
        <taxon>Pseudomonadota</taxon>
        <taxon>Alphaproteobacteria</taxon>
        <taxon>Hyphomicrobiales</taxon>
        <taxon>Methylobacteriaceae</taxon>
        <taxon>Methylobacterium</taxon>
    </lineage>
</organism>
<evidence type="ECO:0000313" key="2">
    <source>
        <dbReference type="Proteomes" id="UP001055057"/>
    </source>
</evidence>
<keyword evidence="2" id="KW-1185">Reference proteome</keyword>
<gene>
    <name evidence="1" type="ORF">MPOCJGCO_3892</name>
</gene>
<sequence>MRTIKTDSEPLDYSASPQALEVEAVRRTLGRIFLKGRGIEVGAGTRPWKLPIDASCFYGDVLDEQGLEHYFAQTGSAFNGFIDAQTYAGIEDDAFDFSLSAHVLEHLVDPLGSIKNSIRIIRQGGISMFAVPDKRYTFDHPRPVTALDHLIEDYKTGGEETRIAGCKEHVMYLHPQWAPEIPAERIDIEAAILANAKFDTHYHTWTTDSFLEMLDWIEINFKVEAIHSELVVNENIAVLRKL</sequence>